<dbReference type="PROSITE" id="PS51352">
    <property type="entry name" value="THIOREDOXIN_2"/>
    <property type="match status" value="1"/>
</dbReference>
<evidence type="ECO:0000259" key="5">
    <source>
        <dbReference type="PROSITE" id="PS51352"/>
    </source>
</evidence>
<keyword evidence="3" id="KW-1015">Disulfide bond</keyword>
<keyword evidence="7" id="KW-1185">Reference proteome</keyword>
<reference evidence="6 7" key="1">
    <citation type="journal article" date="2016" name="Curr. Microbiol.">
        <title>Characterization and Complete Genome Sequences of Three N4-Like Roseobacter Phages Isolated from the South China Sea.</title>
        <authorList>
            <person name="Li B."/>
            <person name="Zhang S."/>
            <person name="Long L."/>
            <person name="Huang S."/>
        </authorList>
    </citation>
    <scope>NUCLEOTIDE SEQUENCE [LARGE SCALE GENOMIC DNA]</scope>
</reference>
<evidence type="ECO:0000313" key="6">
    <source>
        <dbReference type="EMBL" id="ANJ20692.1"/>
    </source>
</evidence>
<dbReference type="SUPFAM" id="SSF52833">
    <property type="entry name" value="Thioredoxin-like"/>
    <property type="match status" value="1"/>
</dbReference>
<feature type="domain" description="Thioredoxin" evidence="5">
    <location>
        <begin position="1"/>
        <end position="104"/>
    </location>
</feature>
<dbReference type="Pfam" id="PF00085">
    <property type="entry name" value="Thioredoxin"/>
    <property type="match status" value="1"/>
</dbReference>
<keyword evidence="1" id="KW-0813">Transport</keyword>
<name>A0A191VY99_9CAUD</name>
<dbReference type="CDD" id="cd02947">
    <property type="entry name" value="TRX_family"/>
    <property type="match status" value="1"/>
</dbReference>
<evidence type="ECO:0000256" key="1">
    <source>
        <dbReference type="ARBA" id="ARBA00022448"/>
    </source>
</evidence>
<evidence type="ECO:0000256" key="2">
    <source>
        <dbReference type="ARBA" id="ARBA00022982"/>
    </source>
</evidence>
<organism evidence="6 7">
    <name type="scientific">Dinoroseobacter phage DS-1410Ws-06</name>
    <dbReference type="NCBI Taxonomy" id="1815983"/>
    <lineage>
        <taxon>Viruses</taxon>
        <taxon>Duplodnaviria</taxon>
        <taxon>Heunggongvirae</taxon>
        <taxon>Uroviricota</taxon>
        <taxon>Caudoviricetes</taxon>
        <taxon>Schitoviridae</taxon>
        <taxon>Rhodovirinae</taxon>
        <taxon>Sanyabayvirus</taxon>
        <taxon>Sanyabayvirus DS1410Ws06</taxon>
    </lineage>
</organism>
<accession>A0A191VY99</accession>
<dbReference type="InterPro" id="IPR036249">
    <property type="entry name" value="Thioredoxin-like_sf"/>
</dbReference>
<evidence type="ECO:0000256" key="3">
    <source>
        <dbReference type="ARBA" id="ARBA00023157"/>
    </source>
</evidence>
<dbReference type="PIRSF" id="PIRSF000077">
    <property type="entry name" value="Thioredoxin"/>
    <property type="match status" value="1"/>
</dbReference>
<dbReference type="Gene3D" id="3.40.30.10">
    <property type="entry name" value="Glutaredoxin"/>
    <property type="match status" value="1"/>
</dbReference>
<evidence type="ECO:0000313" key="7">
    <source>
        <dbReference type="Proteomes" id="UP000259721"/>
    </source>
</evidence>
<proteinExistence type="predicted"/>
<keyword evidence="4" id="KW-0676">Redox-active center</keyword>
<dbReference type="PANTHER" id="PTHR45663:SF11">
    <property type="entry name" value="GEO12009P1"/>
    <property type="match status" value="1"/>
</dbReference>
<sequence length="104" mass="11860">MLDKVDDTTFAQKVRQADGYVMVLFTGSWCQPCKKFKPVFEQFLGNFPHIKGYEADVESTDQFATELNVRSLPSLVLFSDGMVVDVKSGTMTKEDLRLWTQENI</sequence>
<evidence type="ECO:0000256" key="4">
    <source>
        <dbReference type="ARBA" id="ARBA00023284"/>
    </source>
</evidence>
<keyword evidence="2" id="KW-0249">Electron transport</keyword>
<dbReference type="InterPro" id="IPR013766">
    <property type="entry name" value="Thioredoxin_domain"/>
</dbReference>
<dbReference type="EMBL" id="KU885988">
    <property type="protein sequence ID" value="ANJ20692.1"/>
    <property type="molecule type" value="Genomic_DNA"/>
</dbReference>
<gene>
    <name evidence="6" type="ORF">DSp06_gp35</name>
</gene>
<dbReference type="GO" id="GO:0015035">
    <property type="term" value="F:protein-disulfide reductase activity"/>
    <property type="evidence" value="ECO:0007669"/>
    <property type="project" value="InterPro"/>
</dbReference>
<dbReference type="Proteomes" id="UP000259721">
    <property type="component" value="Segment"/>
</dbReference>
<dbReference type="PANTHER" id="PTHR45663">
    <property type="entry name" value="GEO12009P1"/>
    <property type="match status" value="1"/>
</dbReference>
<protein>
    <submittedName>
        <fullName evidence="6">Thioredoxin</fullName>
    </submittedName>
</protein>
<dbReference type="InterPro" id="IPR005746">
    <property type="entry name" value="Thioredoxin"/>
</dbReference>